<evidence type="ECO:0000256" key="1">
    <source>
        <dbReference type="SAM" id="MobiDB-lite"/>
    </source>
</evidence>
<name>A0ABN8HLK6_9NEOP</name>
<feature type="region of interest" description="Disordered" evidence="1">
    <location>
        <begin position="41"/>
        <end position="72"/>
    </location>
</feature>
<feature type="compositionally biased region" description="Basic and acidic residues" evidence="1">
    <location>
        <begin position="63"/>
        <end position="72"/>
    </location>
</feature>
<reference evidence="2" key="1">
    <citation type="submission" date="2022-03" db="EMBL/GenBank/DDBJ databases">
        <authorList>
            <person name="Martin H S."/>
        </authorList>
    </citation>
    <scope>NUCLEOTIDE SEQUENCE</scope>
</reference>
<evidence type="ECO:0000313" key="3">
    <source>
        <dbReference type="Proteomes" id="UP000837857"/>
    </source>
</evidence>
<feature type="non-terminal residue" evidence="2">
    <location>
        <position position="72"/>
    </location>
</feature>
<keyword evidence="3" id="KW-1185">Reference proteome</keyword>
<accession>A0ABN8HLK6</accession>
<proteinExistence type="predicted"/>
<evidence type="ECO:0000313" key="2">
    <source>
        <dbReference type="EMBL" id="CAH2035930.1"/>
    </source>
</evidence>
<organism evidence="2 3">
    <name type="scientific">Iphiclides podalirius</name>
    <name type="common">scarce swallowtail</name>
    <dbReference type="NCBI Taxonomy" id="110791"/>
    <lineage>
        <taxon>Eukaryota</taxon>
        <taxon>Metazoa</taxon>
        <taxon>Ecdysozoa</taxon>
        <taxon>Arthropoda</taxon>
        <taxon>Hexapoda</taxon>
        <taxon>Insecta</taxon>
        <taxon>Pterygota</taxon>
        <taxon>Neoptera</taxon>
        <taxon>Endopterygota</taxon>
        <taxon>Lepidoptera</taxon>
        <taxon>Glossata</taxon>
        <taxon>Ditrysia</taxon>
        <taxon>Papilionoidea</taxon>
        <taxon>Papilionidae</taxon>
        <taxon>Papilioninae</taxon>
        <taxon>Iphiclides</taxon>
    </lineage>
</organism>
<protein>
    <submittedName>
        <fullName evidence="2">Uncharacterized protein</fullName>
    </submittedName>
</protein>
<sequence>MFVLTDYIPRPRRTAIQTICAHEEHSCGPLPKTARNEIPAKLTAEPRGATDEFEQSLHIATPPDRRPSPADP</sequence>
<dbReference type="Proteomes" id="UP000837857">
    <property type="component" value="Chromosome 1"/>
</dbReference>
<dbReference type="EMBL" id="OW152813">
    <property type="protein sequence ID" value="CAH2035930.1"/>
    <property type="molecule type" value="Genomic_DNA"/>
</dbReference>
<gene>
    <name evidence="2" type="ORF">IPOD504_LOCUS765</name>
</gene>